<organism evidence="16 17">
    <name type="scientific">Syncephalastrum racemosum</name>
    <name type="common">Filamentous fungus</name>
    <dbReference type="NCBI Taxonomy" id="13706"/>
    <lineage>
        <taxon>Eukaryota</taxon>
        <taxon>Fungi</taxon>
        <taxon>Fungi incertae sedis</taxon>
        <taxon>Mucoromycota</taxon>
        <taxon>Mucoromycotina</taxon>
        <taxon>Mucoromycetes</taxon>
        <taxon>Mucorales</taxon>
        <taxon>Syncephalastraceae</taxon>
        <taxon>Syncephalastrum</taxon>
    </lineage>
</organism>
<evidence type="ECO:0000313" key="16">
    <source>
        <dbReference type="EMBL" id="ORY96588.1"/>
    </source>
</evidence>
<comment type="catalytic activity">
    <reaction evidence="13 14">
        <text>a very-long-chain (3R)-3-hydroxyacyl-CoA = a very-long-chain (2E)-enoyl-CoA + H2O</text>
        <dbReference type="Rhea" id="RHEA:45812"/>
        <dbReference type="ChEBI" id="CHEBI:15377"/>
        <dbReference type="ChEBI" id="CHEBI:83728"/>
        <dbReference type="ChEBI" id="CHEBI:85440"/>
        <dbReference type="EC" id="4.2.1.134"/>
    </reaction>
</comment>
<keyword evidence="14" id="KW-0256">Endoplasmic reticulum</keyword>
<evidence type="ECO:0000256" key="2">
    <source>
        <dbReference type="ARBA" id="ARBA00005194"/>
    </source>
</evidence>
<keyword evidence="7 14" id="KW-0276">Fatty acid metabolism</keyword>
<dbReference type="Pfam" id="PF04387">
    <property type="entry name" value="PTPLA"/>
    <property type="match status" value="1"/>
</dbReference>
<keyword evidence="5 14" id="KW-0444">Lipid biosynthesis</keyword>
<keyword evidence="8 14" id="KW-1133">Transmembrane helix</keyword>
<reference evidence="16 17" key="1">
    <citation type="submission" date="2016-07" db="EMBL/GenBank/DDBJ databases">
        <title>Pervasive Adenine N6-methylation of Active Genes in Fungi.</title>
        <authorList>
            <consortium name="DOE Joint Genome Institute"/>
            <person name="Mondo S.J."/>
            <person name="Dannebaum R.O."/>
            <person name="Kuo R.C."/>
            <person name="Labutti K."/>
            <person name="Haridas S."/>
            <person name="Kuo A."/>
            <person name="Salamov A."/>
            <person name="Ahrendt S.R."/>
            <person name="Lipzen A."/>
            <person name="Sullivan W."/>
            <person name="Andreopoulos W.B."/>
            <person name="Clum A."/>
            <person name="Lindquist E."/>
            <person name="Daum C."/>
            <person name="Ramamoorthy G.K."/>
            <person name="Gryganskyi A."/>
            <person name="Culley D."/>
            <person name="Magnuson J.K."/>
            <person name="James T.Y."/>
            <person name="O'Malley M.A."/>
            <person name="Stajich J.E."/>
            <person name="Spatafora J.W."/>
            <person name="Visel A."/>
            <person name="Grigoriev I.V."/>
        </authorList>
    </citation>
    <scope>NUCLEOTIDE SEQUENCE [LARGE SCALE GENOMIC DNA]</scope>
    <source>
        <strain evidence="16 17">NRRL 2496</strain>
    </source>
</reference>
<dbReference type="Proteomes" id="UP000242180">
    <property type="component" value="Unassembled WGS sequence"/>
</dbReference>
<evidence type="ECO:0000256" key="13">
    <source>
        <dbReference type="ARBA" id="ARBA00036671"/>
    </source>
</evidence>
<dbReference type="AlphaFoldDB" id="A0A1X2HCR1"/>
<proteinExistence type="inferred from homology"/>
<evidence type="ECO:0000256" key="11">
    <source>
        <dbReference type="ARBA" id="ARBA00023160"/>
    </source>
</evidence>
<dbReference type="GO" id="GO:0030497">
    <property type="term" value="P:fatty acid elongation"/>
    <property type="evidence" value="ECO:0007669"/>
    <property type="project" value="EnsemblFungi"/>
</dbReference>
<dbReference type="OrthoDB" id="46988at2759"/>
<protein>
    <recommendedName>
        <fullName evidence="4 14">Very-long-chain (3R)-3-hydroxyacyl-CoA dehydratase</fullName>
        <ecNumber evidence="4 14">4.2.1.134</ecNumber>
    </recommendedName>
</protein>
<keyword evidence="6 14" id="KW-0812">Transmembrane</keyword>
<feature type="compositionally biased region" description="Polar residues" evidence="15">
    <location>
        <begin position="1"/>
        <end position="11"/>
    </location>
</feature>
<dbReference type="PANTHER" id="PTHR11035">
    <property type="entry name" value="VERY-LONG-CHAIN (3R)-3-HYDROXYACYL-COA DEHYDRATASE"/>
    <property type="match status" value="1"/>
</dbReference>
<name>A0A1X2HCR1_SYNRA</name>
<dbReference type="GO" id="GO:0102158">
    <property type="term" value="F:very-long-chain (3R)-3-hydroxyacyl-CoA dehydratase activity"/>
    <property type="evidence" value="ECO:0007669"/>
    <property type="project" value="UniProtKB-EC"/>
</dbReference>
<dbReference type="InterPro" id="IPR007482">
    <property type="entry name" value="Tyr_Pase-like_PTPLA"/>
</dbReference>
<dbReference type="UniPathway" id="UPA00094"/>
<keyword evidence="17" id="KW-1185">Reference proteome</keyword>
<comment type="pathway">
    <text evidence="2 14">Lipid metabolism; fatty acid biosynthesis.</text>
</comment>
<comment type="caution">
    <text evidence="14">Lacks conserved residue(s) required for the propagation of feature annotation.</text>
</comment>
<evidence type="ECO:0000256" key="7">
    <source>
        <dbReference type="ARBA" id="ARBA00022832"/>
    </source>
</evidence>
<evidence type="ECO:0000256" key="14">
    <source>
        <dbReference type="RuleBase" id="RU363109"/>
    </source>
</evidence>
<evidence type="ECO:0000256" key="3">
    <source>
        <dbReference type="ARBA" id="ARBA00007811"/>
    </source>
</evidence>
<evidence type="ECO:0000256" key="10">
    <source>
        <dbReference type="ARBA" id="ARBA00023136"/>
    </source>
</evidence>
<comment type="caution">
    <text evidence="16">The sequence shown here is derived from an EMBL/GenBank/DDBJ whole genome shotgun (WGS) entry which is preliminary data.</text>
</comment>
<evidence type="ECO:0000256" key="15">
    <source>
        <dbReference type="SAM" id="MobiDB-lite"/>
    </source>
</evidence>
<feature type="transmembrane region" description="Helical" evidence="14">
    <location>
        <begin position="171"/>
        <end position="194"/>
    </location>
</feature>
<feature type="region of interest" description="Disordered" evidence="15">
    <location>
        <begin position="1"/>
        <end position="27"/>
    </location>
</feature>
<dbReference type="GO" id="GO:0000324">
    <property type="term" value="C:fungal-type vacuole"/>
    <property type="evidence" value="ECO:0007669"/>
    <property type="project" value="EnsemblFungi"/>
</dbReference>
<comment type="similarity">
    <text evidence="3 14">Belongs to the very long-chain fatty acids dehydratase HACD family.</text>
</comment>
<keyword evidence="11 14" id="KW-0275">Fatty acid biosynthesis</keyword>
<keyword evidence="9 14" id="KW-0443">Lipid metabolism</keyword>
<sequence>MPRVVNATSPEELTAAASQKHRNPGSGPEFSSASQLVIFFYLLAYNQVSFLGWFWVFYTTVYQLVTTQQYADVHEMAWPALIIVQSGAFIEIINSALGFVRAPVVTTGLQVVSRLFLVWGVNYMFPEVRSHWSFSTMMIAWSIAELVRYSYYACNLLGQVPRILTWARYNLFLILYPTGVGSELMMVYVALPFAKAWNVNYYYFLIVASLVYLPGFPVLFSHMLAQRKKYLKGTHLVAEKKKQKKAQ</sequence>
<dbReference type="GO" id="GO:0042761">
    <property type="term" value="P:very long-chain fatty acid biosynthetic process"/>
    <property type="evidence" value="ECO:0007669"/>
    <property type="project" value="TreeGrafter"/>
</dbReference>
<dbReference type="STRING" id="13706.A0A1X2HCR1"/>
<accession>A0A1X2HCR1</accession>
<keyword evidence="12 14" id="KW-0456">Lyase</keyword>
<dbReference type="InParanoid" id="A0A1X2HCR1"/>
<dbReference type="PANTHER" id="PTHR11035:SF3">
    <property type="entry name" value="VERY-LONG-CHAIN (3R)-3-HYDROXYACYL-COA DEHYDRATASE"/>
    <property type="match status" value="1"/>
</dbReference>
<evidence type="ECO:0000256" key="9">
    <source>
        <dbReference type="ARBA" id="ARBA00023098"/>
    </source>
</evidence>
<comment type="function">
    <text evidence="14">Catalyzes the third of the four reactions of the long-chain fatty acids elongation cycle. This endoplasmic reticulum-bound enzymatic process, allows the addition of two carbons to the chain of long- and very long-chain fatty acids/VLCFAs per cycle. This enzyme catalyzes the dehydration of the 3-hydroxyacyl-CoA intermediate into trans-2,3-enoyl-CoA, within each cycle of fatty acid elongation. Thereby, it participates to the production of VLCFAs of different chain lengths that are involved in multiple biological processes as precursors of membrane lipids and lipid mediators.</text>
</comment>
<evidence type="ECO:0000256" key="12">
    <source>
        <dbReference type="ARBA" id="ARBA00023239"/>
    </source>
</evidence>
<feature type="transmembrane region" description="Helical" evidence="14">
    <location>
        <begin position="200"/>
        <end position="220"/>
    </location>
</feature>
<evidence type="ECO:0000256" key="5">
    <source>
        <dbReference type="ARBA" id="ARBA00022516"/>
    </source>
</evidence>
<keyword evidence="10 14" id="KW-0472">Membrane</keyword>
<evidence type="ECO:0000256" key="6">
    <source>
        <dbReference type="ARBA" id="ARBA00022692"/>
    </source>
</evidence>
<dbReference type="GO" id="GO:0007034">
    <property type="term" value="P:vacuolar transport"/>
    <property type="evidence" value="ECO:0007669"/>
    <property type="project" value="EnsemblFungi"/>
</dbReference>
<dbReference type="FunCoup" id="A0A1X2HCR1">
    <property type="interactions" value="409"/>
</dbReference>
<dbReference type="GO" id="GO:0030148">
    <property type="term" value="P:sphingolipid biosynthetic process"/>
    <property type="evidence" value="ECO:0007669"/>
    <property type="project" value="EnsemblFungi"/>
</dbReference>
<comment type="subcellular location">
    <subcellularLocation>
        <location evidence="14">Endoplasmic reticulum membrane</location>
        <topology evidence="14">Multi-pass membrane protein</topology>
    </subcellularLocation>
    <subcellularLocation>
        <location evidence="1">Membrane</location>
        <topology evidence="1">Multi-pass membrane protein</topology>
    </subcellularLocation>
</comment>
<dbReference type="EC" id="4.2.1.134" evidence="4 14"/>
<evidence type="ECO:0000313" key="17">
    <source>
        <dbReference type="Proteomes" id="UP000242180"/>
    </source>
</evidence>
<dbReference type="GO" id="GO:0005789">
    <property type="term" value="C:endoplasmic reticulum membrane"/>
    <property type="evidence" value="ECO:0007669"/>
    <property type="project" value="UniProtKB-SubCell"/>
</dbReference>
<evidence type="ECO:0000256" key="1">
    <source>
        <dbReference type="ARBA" id="ARBA00004141"/>
    </source>
</evidence>
<dbReference type="OMA" id="WSYILWQ"/>
<dbReference type="EMBL" id="MCGN01000005">
    <property type="protein sequence ID" value="ORY96588.1"/>
    <property type="molecule type" value="Genomic_DNA"/>
</dbReference>
<gene>
    <name evidence="16" type="ORF">BCR43DRAFT_491939</name>
</gene>
<evidence type="ECO:0000256" key="4">
    <source>
        <dbReference type="ARBA" id="ARBA00013122"/>
    </source>
</evidence>
<evidence type="ECO:0000256" key="8">
    <source>
        <dbReference type="ARBA" id="ARBA00022989"/>
    </source>
</evidence>
<feature type="transmembrane region" description="Helical" evidence="14">
    <location>
        <begin position="36"/>
        <end position="56"/>
    </location>
</feature>